<reference evidence="3" key="2">
    <citation type="journal article" date="2018" name="Plant J.">
        <title>The Sorghum bicolor reference genome: improved assembly, gene annotations, a transcriptome atlas, and signatures of genome organization.</title>
        <authorList>
            <person name="McCormick R.F."/>
            <person name="Truong S.K."/>
            <person name="Sreedasyam A."/>
            <person name="Jenkins J."/>
            <person name="Shu S."/>
            <person name="Sims D."/>
            <person name="Kennedy M."/>
            <person name="Amirebrahimi M."/>
            <person name="Weers B.D."/>
            <person name="McKinley B."/>
            <person name="Mattison A."/>
            <person name="Morishige D.T."/>
            <person name="Grimwood J."/>
            <person name="Schmutz J."/>
            <person name="Mullet J.E."/>
        </authorList>
    </citation>
    <scope>NUCLEOTIDE SEQUENCE [LARGE SCALE GENOMIC DNA]</scope>
    <source>
        <strain evidence="3">cv. BTx623</strain>
    </source>
</reference>
<sequence length="165" mass="18329">MTPAALYSPSRWREDPVHLRRGSGFVACGVLVVYCARKRKEDTTAPHLVRARAPPRQPSGGGGRDPLSQEQFDGGGSLAWLRSRGRGSSLRQMIRQASPMVAQSEVRCRELLSLNRPTLRWLVLTTCLHGLAPRWLLLQHLVLISAATFTAAVKHSFHLLPHLLL</sequence>
<feature type="region of interest" description="Disordered" evidence="1">
    <location>
        <begin position="45"/>
        <end position="73"/>
    </location>
</feature>
<dbReference type="InParanoid" id="A0A1W0W0Z9"/>
<dbReference type="Gramene" id="OQU88042">
    <property type="protein sequence ID" value="OQU88042"/>
    <property type="gene ID" value="SORBI_3003G389601"/>
</dbReference>
<evidence type="ECO:0000256" key="1">
    <source>
        <dbReference type="SAM" id="MobiDB-lite"/>
    </source>
</evidence>
<organism evidence="2 3">
    <name type="scientific">Sorghum bicolor</name>
    <name type="common">Sorghum</name>
    <name type="synonym">Sorghum vulgare</name>
    <dbReference type="NCBI Taxonomy" id="4558"/>
    <lineage>
        <taxon>Eukaryota</taxon>
        <taxon>Viridiplantae</taxon>
        <taxon>Streptophyta</taxon>
        <taxon>Embryophyta</taxon>
        <taxon>Tracheophyta</taxon>
        <taxon>Spermatophyta</taxon>
        <taxon>Magnoliopsida</taxon>
        <taxon>Liliopsida</taxon>
        <taxon>Poales</taxon>
        <taxon>Poaceae</taxon>
        <taxon>PACMAD clade</taxon>
        <taxon>Panicoideae</taxon>
        <taxon>Andropogonodae</taxon>
        <taxon>Andropogoneae</taxon>
        <taxon>Sorghinae</taxon>
        <taxon>Sorghum</taxon>
    </lineage>
</organism>
<reference evidence="2 3" key="1">
    <citation type="journal article" date="2009" name="Nature">
        <title>The Sorghum bicolor genome and the diversification of grasses.</title>
        <authorList>
            <person name="Paterson A.H."/>
            <person name="Bowers J.E."/>
            <person name="Bruggmann R."/>
            <person name="Dubchak I."/>
            <person name="Grimwood J."/>
            <person name="Gundlach H."/>
            <person name="Haberer G."/>
            <person name="Hellsten U."/>
            <person name="Mitros T."/>
            <person name="Poliakov A."/>
            <person name="Schmutz J."/>
            <person name="Spannagl M."/>
            <person name="Tang H."/>
            <person name="Wang X."/>
            <person name="Wicker T."/>
            <person name="Bharti A.K."/>
            <person name="Chapman J."/>
            <person name="Feltus F.A."/>
            <person name="Gowik U."/>
            <person name="Grigoriev I.V."/>
            <person name="Lyons E."/>
            <person name="Maher C.A."/>
            <person name="Martis M."/>
            <person name="Narechania A."/>
            <person name="Otillar R.P."/>
            <person name="Penning B.W."/>
            <person name="Salamov A.A."/>
            <person name="Wang Y."/>
            <person name="Zhang L."/>
            <person name="Carpita N.C."/>
            <person name="Freeling M."/>
            <person name="Gingle A.R."/>
            <person name="Hash C.T."/>
            <person name="Keller B."/>
            <person name="Klein P."/>
            <person name="Kresovich S."/>
            <person name="McCann M.C."/>
            <person name="Ming R."/>
            <person name="Peterson D.G."/>
            <person name="Mehboob-ur-Rahman"/>
            <person name="Ware D."/>
            <person name="Westhoff P."/>
            <person name="Mayer K.F."/>
            <person name="Messing J."/>
            <person name="Rokhsar D.S."/>
        </authorList>
    </citation>
    <scope>NUCLEOTIDE SEQUENCE [LARGE SCALE GENOMIC DNA]</scope>
    <source>
        <strain evidence="3">cv. BTx623</strain>
    </source>
</reference>
<gene>
    <name evidence="2" type="ORF">SORBI_3003G389601</name>
</gene>
<accession>A0A1W0W0Z9</accession>
<name>A0A1W0W0Z9_SORBI</name>
<dbReference type="AlphaFoldDB" id="A0A1W0W0Z9"/>
<evidence type="ECO:0000313" key="2">
    <source>
        <dbReference type="EMBL" id="OQU88042.1"/>
    </source>
</evidence>
<dbReference type="EMBL" id="CM000762">
    <property type="protein sequence ID" value="OQU88042.1"/>
    <property type="molecule type" value="Genomic_DNA"/>
</dbReference>
<evidence type="ECO:0000313" key="3">
    <source>
        <dbReference type="Proteomes" id="UP000000768"/>
    </source>
</evidence>
<dbReference type="Proteomes" id="UP000000768">
    <property type="component" value="Chromosome 3"/>
</dbReference>
<proteinExistence type="predicted"/>
<keyword evidence="3" id="KW-1185">Reference proteome</keyword>
<protein>
    <submittedName>
        <fullName evidence="2">Uncharacterized protein</fullName>
    </submittedName>
</protein>